<gene>
    <name evidence="1" type="ORF">MTO99_16405</name>
</gene>
<dbReference type="EMBL" id="CP094528">
    <property type="protein sequence ID" value="UOE43731.1"/>
    <property type="molecule type" value="Genomic_DNA"/>
</dbReference>
<keyword evidence="2" id="KW-1185">Reference proteome</keyword>
<protein>
    <submittedName>
        <fullName evidence="1">Uncharacterized protein</fullName>
    </submittedName>
</protein>
<organism evidence="1 2">
    <name type="scientific">Agromyces larvae</name>
    <dbReference type="NCBI Taxonomy" id="2929802"/>
    <lineage>
        <taxon>Bacteria</taxon>
        <taxon>Bacillati</taxon>
        <taxon>Actinomycetota</taxon>
        <taxon>Actinomycetes</taxon>
        <taxon>Micrococcales</taxon>
        <taxon>Microbacteriaceae</taxon>
        <taxon>Agromyces</taxon>
    </lineage>
</organism>
<proteinExistence type="predicted"/>
<name>A0ABY4BWY1_9MICO</name>
<dbReference type="Proteomes" id="UP000832097">
    <property type="component" value="Chromosome"/>
</dbReference>
<evidence type="ECO:0000313" key="2">
    <source>
        <dbReference type="Proteomes" id="UP000832097"/>
    </source>
</evidence>
<sequence length="87" mass="9261">MAKQIVVLQRGWVVVGDVKLGESLDELVIEDAAVIRRWGTTKGLGELVDGPTESTVLDKAGTVRVHPLAVVLSIDVNEAKWTPAATA</sequence>
<accession>A0ABY4BWY1</accession>
<dbReference type="RefSeq" id="WP_243554900.1">
    <property type="nucleotide sequence ID" value="NZ_CP094528.1"/>
</dbReference>
<reference evidence="1 2" key="1">
    <citation type="submission" date="2022-03" db="EMBL/GenBank/DDBJ databases">
        <title>Mucilaginibacter sp. isolated from the gut of Protaetia brevitarsis seulensis larvae.</title>
        <authorList>
            <person name="Won M."/>
            <person name="Kim S.-J."/>
            <person name="Kwon S.-W."/>
        </authorList>
    </citation>
    <scope>NUCLEOTIDE SEQUENCE [LARGE SCALE GENOMIC DNA]</scope>
    <source>
        <strain evidence="1 2">CFWR-12</strain>
    </source>
</reference>
<evidence type="ECO:0000313" key="1">
    <source>
        <dbReference type="EMBL" id="UOE43731.1"/>
    </source>
</evidence>